<protein>
    <submittedName>
        <fullName evidence="1">Uncharacterized protein</fullName>
    </submittedName>
</protein>
<evidence type="ECO:0000313" key="1">
    <source>
        <dbReference type="EMBL" id="CAB3227533.1"/>
    </source>
</evidence>
<evidence type="ECO:0000313" key="2">
    <source>
        <dbReference type="Proteomes" id="UP000494256"/>
    </source>
</evidence>
<proteinExistence type="predicted"/>
<reference evidence="1 2" key="1">
    <citation type="submission" date="2020-04" db="EMBL/GenBank/DDBJ databases">
        <authorList>
            <person name="Wallbank WR R."/>
            <person name="Pardo Diaz C."/>
            <person name="Kozak K."/>
            <person name="Martin S."/>
            <person name="Jiggins C."/>
            <person name="Moest M."/>
            <person name="Warren A I."/>
            <person name="Byers J.R.P. K."/>
            <person name="Montejo-Kovacevich G."/>
            <person name="Yen C E."/>
        </authorList>
    </citation>
    <scope>NUCLEOTIDE SEQUENCE [LARGE SCALE GENOMIC DNA]</scope>
</reference>
<comment type="caution">
    <text evidence="1">The sequence shown here is derived from an EMBL/GenBank/DDBJ whole genome shotgun (WGS) entry which is preliminary data.</text>
</comment>
<dbReference type="SUPFAM" id="SSF57302">
    <property type="entry name" value="Snake toxin-like"/>
    <property type="match status" value="1"/>
</dbReference>
<gene>
    <name evidence="1" type="ORF">APLA_LOCUS3095</name>
</gene>
<dbReference type="Proteomes" id="UP000494256">
    <property type="component" value="Unassembled WGS sequence"/>
</dbReference>
<organism evidence="1 2">
    <name type="scientific">Arctia plantaginis</name>
    <name type="common">Wood tiger moth</name>
    <name type="synonym">Phalaena plantaginis</name>
    <dbReference type="NCBI Taxonomy" id="874455"/>
    <lineage>
        <taxon>Eukaryota</taxon>
        <taxon>Metazoa</taxon>
        <taxon>Ecdysozoa</taxon>
        <taxon>Arthropoda</taxon>
        <taxon>Hexapoda</taxon>
        <taxon>Insecta</taxon>
        <taxon>Pterygota</taxon>
        <taxon>Neoptera</taxon>
        <taxon>Endopterygota</taxon>
        <taxon>Lepidoptera</taxon>
        <taxon>Glossata</taxon>
        <taxon>Ditrysia</taxon>
        <taxon>Noctuoidea</taxon>
        <taxon>Erebidae</taxon>
        <taxon>Arctiinae</taxon>
        <taxon>Arctia</taxon>
    </lineage>
</organism>
<dbReference type="CDD" id="cd00117">
    <property type="entry name" value="TFP"/>
    <property type="match status" value="1"/>
</dbReference>
<dbReference type="AlphaFoldDB" id="A0A8S0Z4Y0"/>
<dbReference type="InterPro" id="IPR045860">
    <property type="entry name" value="Snake_toxin-like_sf"/>
</dbReference>
<sequence>MIVITKIFVAKMSLQNGRHFNGIMMSTSRMVTVYFLLTLAAAATAIKCWKCGQYSDGVGSITPCNNRSATRLEECPSNAKYCIKYVSELTTVRDCVPTCSEKEWWGARTFCCEGDECNGAFSSQPMKVLAFIAVLLTVAVAR</sequence>
<accession>A0A8S0Z4Y0</accession>
<dbReference type="EMBL" id="CADEBD010000279">
    <property type="protein sequence ID" value="CAB3227533.1"/>
    <property type="molecule type" value="Genomic_DNA"/>
</dbReference>
<name>A0A8S0Z4Y0_ARCPL</name>
<dbReference type="OrthoDB" id="295033at2759"/>